<evidence type="ECO:0000256" key="1">
    <source>
        <dbReference type="ARBA" id="ARBA00022679"/>
    </source>
</evidence>
<comment type="cofactor">
    <cofactor evidence="6">
        <name>thiamine diphosphate</name>
        <dbReference type="ChEBI" id="CHEBI:58937"/>
    </cofactor>
    <text evidence="6">Binds 1 thiamine pyrophosphate per subunit.</text>
</comment>
<dbReference type="GO" id="GO:0070204">
    <property type="term" value="F:2-succinyl-5-enolpyruvyl-6-hydroxy-3-cyclohexene-1-carboxylic-acid synthase activity"/>
    <property type="evidence" value="ECO:0007669"/>
    <property type="project" value="UniProtKB-EC"/>
</dbReference>
<dbReference type="InterPro" id="IPR004433">
    <property type="entry name" value="MenaQ_synth_MenD"/>
</dbReference>
<organism evidence="9 10">
    <name type="scientific">Pontibacter toksunensis</name>
    <dbReference type="NCBI Taxonomy" id="1332631"/>
    <lineage>
        <taxon>Bacteria</taxon>
        <taxon>Pseudomonadati</taxon>
        <taxon>Bacteroidota</taxon>
        <taxon>Cytophagia</taxon>
        <taxon>Cytophagales</taxon>
        <taxon>Hymenobacteraceae</taxon>
        <taxon>Pontibacter</taxon>
    </lineage>
</organism>
<accession>A0ABW6BLZ5</accession>
<comment type="caution">
    <text evidence="9">The sequence shown here is derived from an EMBL/GenBank/DDBJ whole genome shotgun (WGS) entry which is preliminary data.</text>
</comment>
<dbReference type="HAMAP" id="MF_01659">
    <property type="entry name" value="MenD"/>
    <property type="match status" value="1"/>
</dbReference>
<sequence>MIIQPVVNIAEICARKGVEHVVLSPGSRCAPLTIAFARHPKLTVRTVSDERTAAFIALGMALTTGMPTVLVCTSGTAALNYAPAVAEAFFQLVPLLVLTADRPPEWIDQLDGQTIRQQNIYGQHIKQSYTFPVDFAHPDAVWHSERMVSEALNKAVAFPAGPVHINVPLREPFYPGPGEEVTFDKGVKIIEEEHNTFELNPGQVNQLQQEMQQYSRVLVVAGQGTYEQQLLDSLDLYAETRNAVAVGDIISNVQGSSLIIRYHDALLATPDENKLKELQPDLLITFGKSFISKGLKLYLRKYKPEAHWHIQPAGDVADTFQTLTRVVRCAPAHFFSSLAGSQKAVTTSFQNVWQAMNEKAGNFLQQHVGEAAHGELAIAARVLQALPQQSHLHLANSMSVRYANILALQPTQDVRVYANRGTSGIDGSNSTAVGCALLSSGITTLLTGDLAFFYDRNGLWHNYLPQNLRIVLLNNHAGGIFRLIDGPKQQPELEPFFETHQALNAENTARDFNMSYHAVHSLAELEEILPEFFSTEAGAGILEVFTESSGNAAAFATYRQEVRKIRY</sequence>
<evidence type="ECO:0000256" key="3">
    <source>
        <dbReference type="ARBA" id="ARBA00022842"/>
    </source>
</evidence>
<dbReference type="EC" id="2.2.1.9" evidence="6"/>
<comment type="similarity">
    <text evidence="6">Belongs to the TPP enzyme family. MenD subfamily.</text>
</comment>
<proteinExistence type="inferred from homology"/>
<dbReference type="Gene3D" id="3.40.50.970">
    <property type="match status" value="2"/>
</dbReference>
<dbReference type="PANTHER" id="PTHR42916:SF1">
    <property type="entry name" value="PROTEIN PHYLLO, CHLOROPLASTIC"/>
    <property type="match status" value="1"/>
</dbReference>
<evidence type="ECO:0000256" key="6">
    <source>
        <dbReference type="HAMAP-Rule" id="MF_01659"/>
    </source>
</evidence>
<dbReference type="InterPro" id="IPR012001">
    <property type="entry name" value="Thiamin_PyroP_enz_TPP-bd_dom"/>
</dbReference>
<dbReference type="Pfam" id="PF02776">
    <property type="entry name" value="TPP_enzyme_N"/>
    <property type="match status" value="1"/>
</dbReference>
<keyword evidence="2 6" id="KW-0479">Metal-binding</keyword>
<evidence type="ECO:0000256" key="5">
    <source>
        <dbReference type="ARBA" id="ARBA00023211"/>
    </source>
</evidence>
<feature type="domain" description="Menaquinone biosynthesis protein MenD middle" evidence="8">
    <location>
        <begin position="214"/>
        <end position="393"/>
    </location>
</feature>
<dbReference type="EMBL" id="JBHUOX010000001">
    <property type="protein sequence ID" value="MFD2998904.1"/>
    <property type="molecule type" value="Genomic_DNA"/>
</dbReference>
<keyword evidence="5 6" id="KW-0464">Manganese</keyword>
<comment type="subunit">
    <text evidence="6">Homodimer.</text>
</comment>
<keyword evidence="4 6" id="KW-0786">Thiamine pyrophosphate</keyword>
<dbReference type="CDD" id="cd02009">
    <property type="entry name" value="TPP_SHCHC_synthase"/>
    <property type="match status" value="1"/>
</dbReference>
<dbReference type="PIRSF" id="PIRSF004983">
    <property type="entry name" value="MenD"/>
    <property type="match status" value="1"/>
</dbReference>
<comment type="pathway">
    <text evidence="6">Quinol/quinone metabolism; 1,4-dihydroxy-2-naphthoate biosynthesis; 1,4-dihydroxy-2-naphthoate from chorismate: step 2/7.</text>
</comment>
<dbReference type="InterPro" id="IPR029061">
    <property type="entry name" value="THDP-binding"/>
</dbReference>
<dbReference type="SUPFAM" id="SSF52518">
    <property type="entry name" value="Thiamin diphosphate-binding fold (THDP-binding)"/>
    <property type="match status" value="2"/>
</dbReference>
<name>A0ABW6BLZ5_9BACT</name>
<dbReference type="CDD" id="cd07037">
    <property type="entry name" value="TPP_PYR_MenD"/>
    <property type="match status" value="1"/>
</dbReference>
<evidence type="ECO:0000256" key="4">
    <source>
        <dbReference type="ARBA" id="ARBA00023052"/>
    </source>
</evidence>
<keyword evidence="1 6" id="KW-0808">Transferase</keyword>
<evidence type="ECO:0000256" key="2">
    <source>
        <dbReference type="ARBA" id="ARBA00022723"/>
    </source>
</evidence>
<evidence type="ECO:0000313" key="10">
    <source>
        <dbReference type="Proteomes" id="UP001597641"/>
    </source>
</evidence>
<dbReference type="Pfam" id="PF16582">
    <property type="entry name" value="TPP_enzyme_M_2"/>
    <property type="match status" value="1"/>
</dbReference>
<dbReference type="PANTHER" id="PTHR42916">
    <property type="entry name" value="2-SUCCINYL-5-ENOLPYRUVYL-6-HYDROXY-3-CYCLOHEXENE-1-CARBOXYLATE SYNTHASE"/>
    <property type="match status" value="1"/>
</dbReference>
<evidence type="ECO:0000259" key="7">
    <source>
        <dbReference type="Pfam" id="PF02776"/>
    </source>
</evidence>
<dbReference type="Proteomes" id="UP001597641">
    <property type="component" value="Unassembled WGS sequence"/>
</dbReference>
<keyword evidence="10" id="KW-1185">Reference proteome</keyword>
<gene>
    <name evidence="6 9" type="primary">menD</name>
    <name evidence="9" type="ORF">ACFS7Z_00910</name>
</gene>
<comment type="cofactor">
    <cofactor evidence="6">
        <name>Mg(2+)</name>
        <dbReference type="ChEBI" id="CHEBI:18420"/>
    </cofactor>
    <cofactor evidence="6">
        <name>Mn(2+)</name>
        <dbReference type="ChEBI" id="CHEBI:29035"/>
    </cofactor>
</comment>
<comment type="function">
    <text evidence="6">Catalyzes the thiamine diphosphate-dependent decarboxylation of 2-oxoglutarate and the subsequent addition of the resulting succinic semialdehyde-thiamine pyrophosphate anion to isochorismate to yield 2-succinyl-5-enolpyruvyl-6-hydroxy-3-cyclohexene-1-carboxylate (SEPHCHC).</text>
</comment>
<reference evidence="10" key="1">
    <citation type="journal article" date="2019" name="Int. J. Syst. Evol. Microbiol.">
        <title>The Global Catalogue of Microorganisms (GCM) 10K type strain sequencing project: providing services to taxonomists for standard genome sequencing and annotation.</title>
        <authorList>
            <consortium name="The Broad Institute Genomics Platform"/>
            <consortium name="The Broad Institute Genome Sequencing Center for Infectious Disease"/>
            <person name="Wu L."/>
            <person name="Ma J."/>
        </authorList>
    </citation>
    <scope>NUCLEOTIDE SEQUENCE [LARGE SCALE GENOMIC DNA]</scope>
    <source>
        <strain evidence="10">KCTC 23984</strain>
    </source>
</reference>
<dbReference type="Gene3D" id="3.40.50.1220">
    <property type="entry name" value="TPP-binding domain"/>
    <property type="match status" value="1"/>
</dbReference>
<evidence type="ECO:0000313" key="9">
    <source>
        <dbReference type="EMBL" id="MFD2998904.1"/>
    </source>
</evidence>
<comment type="pathway">
    <text evidence="6">Quinol/quinone metabolism; menaquinone biosynthesis.</text>
</comment>
<dbReference type="NCBIfam" id="TIGR00173">
    <property type="entry name" value="menD"/>
    <property type="match status" value="1"/>
</dbReference>
<keyword evidence="6" id="KW-0474">Menaquinone biosynthesis</keyword>
<comment type="catalytic activity">
    <reaction evidence="6">
        <text>isochorismate + 2-oxoglutarate + H(+) = 5-enolpyruvoyl-6-hydroxy-2-succinyl-cyclohex-3-ene-1-carboxylate + CO2</text>
        <dbReference type="Rhea" id="RHEA:25593"/>
        <dbReference type="ChEBI" id="CHEBI:15378"/>
        <dbReference type="ChEBI" id="CHEBI:16526"/>
        <dbReference type="ChEBI" id="CHEBI:16810"/>
        <dbReference type="ChEBI" id="CHEBI:29780"/>
        <dbReference type="ChEBI" id="CHEBI:58818"/>
        <dbReference type="EC" id="2.2.1.9"/>
    </reaction>
</comment>
<dbReference type="InterPro" id="IPR032264">
    <property type="entry name" value="MenD_middle"/>
</dbReference>
<dbReference type="RefSeq" id="WP_377479474.1">
    <property type="nucleotide sequence ID" value="NZ_JBHUOX010000001.1"/>
</dbReference>
<protein>
    <recommendedName>
        <fullName evidence="6">2-succinyl-5-enolpyruvyl-6-hydroxy-3-cyclohexene-1-carboxylate synthase</fullName>
        <shortName evidence="6">SEPHCHC synthase</shortName>
        <ecNumber evidence="6">2.2.1.9</ecNumber>
    </recommendedName>
    <alternativeName>
        <fullName evidence="6">Menaquinone biosynthesis protein MenD</fullName>
    </alternativeName>
</protein>
<keyword evidence="3 6" id="KW-0460">Magnesium</keyword>
<feature type="domain" description="Thiamine pyrophosphate enzyme N-terminal TPP-binding" evidence="7">
    <location>
        <begin position="9"/>
        <end position="112"/>
    </location>
</feature>
<evidence type="ECO:0000259" key="8">
    <source>
        <dbReference type="Pfam" id="PF16582"/>
    </source>
</evidence>